<evidence type="ECO:0000313" key="1">
    <source>
        <dbReference type="EMBL" id="ACY49002.1"/>
    </source>
</evidence>
<dbReference type="InterPro" id="IPR014127">
    <property type="entry name" value="CHP02757"/>
</dbReference>
<gene>
    <name evidence="1" type="ordered locus">Rmar_2123</name>
</gene>
<dbReference type="HOGENOM" id="CLU_064298_0_0_10"/>
<evidence type="ECO:0000313" key="2">
    <source>
        <dbReference type="Proteomes" id="UP000002221"/>
    </source>
</evidence>
<keyword evidence="2" id="KW-1185">Reference proteome</keyword>
<accession>D0MD90</accession>
<protein>
    <recommendedName>
        <fullName evidence="3">TIGR02757 family protein</fullName>
    </recommendedName>
</protein>
<dbReference type="RefSeq" id="WP_012844613.1">
    <property type="nucleotide sequence ID" value="NC_013501.1"/>
</dbReference>
<reference evidence="1 2" key="1">
    <citation type="journal article" date="2009" name="Stand. Genomic Sci.">
        <title>Complete genome sequence of Rhodothermus marinus type strain (R-10).</title>
        <authorList>
            <person name="Nolan M."/>
            <person name="Tindall B.J."/>
            <person name="Pomrenke H."/>
            <person name="Lapidus A."/>
            <person name="Copeland A."/>
            <person name="Glavina Del Rio T."/>
            <person name="Lucas S."/>
            <person name="Chen F."/>
            <person name="Tice H."/>
            <person name="Cheng J.F."/>
            <person name="Saunders E."/>
            <person name="Han C."/>
            <person name="Bruce D."/>
            <person name="Goodwin L."/>
            <person name="Chain P."/>
            <person name="Pitluck S."/>
            <person name="Ovchinikova G."/>
            <person name="Pati A."/>
            <person name="Ivanova N."/>
            <person name="Mavromatis K."/>
            <person name="Chen A."/>
            <person name="Palaniappan K."/>
            <person name="Land M."/>
            <person name="Hauser L."/>
            <person name="Chang Y.J."/>
            <person name="Jeffries C.D."/>
            <person name="Brettin T."/>
            <person name="Goker M."/>
            <person name="Bristow J."/>
            <person name="Eisen J.A."/>
            <person name="Markowitz V."/>
            <person name="Hugenholtz P."/>
            <person name="Kyrpides N.C."/>
            <person name="Klenk H.P."/>
            <person name="Detter J.C."/>
        </authorList>
    </citation>
    <scope>NUCLEOTIDE SEQUENCE [LARGE SCALE GENOMIC DNA]</scope>
    <source>
        <strain evidence="2">ATCC 43812 / DSM 4252 / R-10</strain>
    </source>
</reference>
<dbReference type="NCBIfam" id="TIGR02757">
    <property type="entry name" value="TIGR02757 family protein"/>
    <property type="match status" value="1"/>
</dbReference>
<evidence type="ECO:0008006" key="3">
    <source>
        <dbReference type="Google" id="ProtNLM"/>
    </source>
</evidence>
<dbReference type="AlphaFoldDB" id="D0MD90"/>
<dbReference type="Proteomes" id="UP000002221">
    <property type="component" value="Chromosome"/>
</dbReference>
<dbReference type="STRING" id="518766.Rmar_2123"/>
<dbReference type="eggNOG" id="COG0177">
    <property type="taxonomic scope" value="Bacteria"/>
</dbReference>
<dbReference type="EMBL" id="CP001807">
    <property type="protein sequence ID" value="ACY49002.1"/>
    <property type="molecule type" value="Genomic_DNA"/>
</dbReference>
<sequence length="264" mass="30104">MIVDRQMLDALVARYEQPDFIASDPIAIPHAFDDARDQEVIGLYAALLAWGRRSIILQKLEELCARMDYRPYRFVRFFDPERDAERLRTFRHRTFQPEDALWLTRNLQALLARYDTIEHFVAAHLPADAPDIGPAIEALSRALCGLPGTPPRLRKHLPRPSTGSACKRLALYFRWMVRPGPVDLGLWRAVRPAQLVLPLDVHVGRQARAWGLLRRKANDWKAVQELTAVCRRFCPDDPVRYDFALFGAALLSSLPEASSSPTAR</sequence>
<dbReference type="OrthoDB" id="9773332at2"/>
<organism evidence="1 2">
    <name type="scientific">Rhodothermus marinus (strain ATCC 43812 / DSM 4252 / R-10)</name>
    <name type="common">Rhodothermus obamensis</name>
    <dbReference type="NCBI Taxonomy" id="518766"/>
    <lineage>
        <taxon>Bacteria</taxon>
        <taxon>Pseudomonadati</taxon>
        <taxon>Rhodothermota</taxon>
        <taxon>Rhodothermia</taxon>
        <taxon>Rhodothermales</taxon>
        <taxon>Rhodothermaceae</taxon>
        <taxon>Rhodothermus</taxon>
    </lineage>
</organism>
<dbReference type="KEGG" id="rmr:Rmar_2123"/>
<name>D0MD90_RHOM4</name>
<proteinExistence type="predicted"/>
<dbReference type="Pfam" id="PF09674">
    <property type="entry name" value="DUF2400"/>
    <property type="match status" value="1"/>
</dbReference>